<accession>A0A0D0WSY6</accession>
<dbReference type="RefSeq" id="WP_043968931.1">
    <property type="nucleotide sequence ID" value="NZ_CBDRIS010000051.1"/>
</dbReference>
<dbReference type="PATRIC" id="fig|47853.6.peg.6318"/>
<dbReference type="GeneID" id="301308273"/>
<name>A0A0D0WSY6_9ACTN</name>
<feature type="signal peptide" evidence="1">
    <location>
        <begin position="1"/>
        <end position="26"/>
    </location>
</feature>
<evidence type="ECO:0000256" key="1">
    <source>
        <dbReference type="SAM" id="SignalP"/>
    </source>
</evidence>
<comment type="caution">
    <text evidence="2">The sequence shown here is derived from an EMBL/GenBank/DDBJ whole genome shotgun (WGS) entry which is preliminary data.</text>
</comment>
<dbReference type="InterPro" id="IPR046256">
    <property type="entry name" value="DUF6289"/>
</dbReference>
<dbReference type="AlphaFoldDB" id="A0A0D0WSY6"/>
<dbReference type="OrthoDB" id="3543232at2"/>
<organism evidence="2 3">
    <name type="scientific">Micromonospora haikouensis</name>
    <dbReference type="NCBI Taxonomy" id="686309"/>
    <lineage>
        <taxon>Bacteria</taxon>
        <taxon>Bacillati</taxon>
        <taxon>Actinomycetota</taxon>
        <taxon>Actinomycetes</taxon>
        <taxon>Micromonosporales</taxon>
        <taxon>Micromonosporaceae</taxon>
        <taxon>Micromonospora</taxon>
    </lineage>
</organism>
<protein>
    <recommendedName>
        <fullName evidence="4">Secreted protein</fullName>
    </recommendedName>
</protein>
<keyword evidence="1" id="KW-0732">Signal</keyword>
<evidence type="ECO:0000313" key="3">
    <source>
        <dbReference type="Proteomes" id="UP000032254"/>
    </source>
</evidence>
<reference evidence="2 3" key="1">
    <citation type="submission" date="2015-01" db="EMBL/GenBank/DDBJ databases">
        <title>Sequencing and annotation of Micromonospora carbonacea strain JXNU-1 genome.</title>
        <authorList>
            <person name="Long Z."/>
            <person name="Huang Y."/>
            <person name="Jiang Y."/>
        </authorList>
    </citation>
    <scope>NUCLEOTIDE SEQUENCE [LARGE SCALE GENOMIC DNA]</scope>
    <source>
        <strain evidence="2 3">JXNU-1</strain>
    </source>
</reference>
<feature type="chain" id="PRO_5002240510" description="Secreted protein" evidence="1">
    <location>
        <begin position="27"/>
        <end position="77"/>
    </location>
</feature>
<dbReference type="EMBL" id="JXSX01000003">
    <property type="protein sequence ID" value="KIR61779.1"/>
    <property type="molecule type" value="Genomic_DNA"/>
</dbReference>
<dbReference type="Pfam" id="PF19806">
    <property type="entry name" value="DUF6289"/>
    <property type="match status" value="1"/>
</dbReference>
<keyword evidence="3" id="KW-1185">Reference proteome</keyword>
<proteinExistence type="predicted"/>
<gene>
    <name evidence="2" type="ORF">TK50_30155</name>
</gene>
<evidence type="ECO:0000313" key="2">
    <source>
        <dbReference type="EMBL" id="KIR61779.1"/>
    </source>
</evidence>
<evidence type="ECO:0008006" key="4">
    <source>
        <dbReference type="Google" id="ProtNLM"/>
    </source>
</evidence>
<sequence>MIRRVLLTAALVGASVLVVPGSPAQARACRIDHECVTTYYADSSHTTVLGEKYESCSGTVYTWGVRSGYPTFVESPC</sequence>
<dbReference type="Proteomes" id="UP000032254">
    <property type="component" value="Unassembled WGS sequence"/>
</dbReference>